<dbReference type="GO" id="GO:0005737">
    <property type="term" value="C:cytoplasm"/>
    <property type="evidence" value="ECO:0007669"/>
    <property type="project" value="TreeGrafter"/>
</dbReference>
<dbReference type="InterPro" id="IPR029344">
    <property type="entry name" value="SLBP_RNA_bind"/>
</dbReference>
<feature type="compositionally biased region" description="Polar residues" evidence="3">
    <location>
        <begin position="68"/>
        <end position="79"/>
    </location>
</feature>
<dbReference type="PANTHER" id="PTHR17408">
    <property type="entry name" value="HISTONE RNA HAIRPIN-BINDING PROTEIN"/>
    <property type="match status" value="1"/>
</dbReference>
<name>A0A2R5GEL1_9STRA</name>
<comment type="similarity">
    <text evidence="1">Belongs to the SLBP family.</text>
</comment>
<dbReference type="EMBL" id="BEYU01000052">
    <property type="protein sequence ID" value="GBG29005.1"/>
    <property type="molecule type" value="Genomic_DNA"/>
</dbReference>
<protein>
    <submittedName>
        <fullName evidence="5">Histone RNA hairpin-binding protein, putative</fullName>
    </submittedName>
</protein>
<proteinExistence type="inferred from homology"/>
<reference evidence="5 6" key="1">
    <citation type="submission" date="2017-12" db="EMBL/GenBank/DDBJ databases">
        <title>Sequencing, de novo assembly and annotation of complete genome of a new Thraustochytrid species, strain FCC1311.</title>
        <authorList>
            <person name="Sedici K."/>
            <person name="Godart F."/>
            <person name="Aiese Cigliano R."/>
            <person name="Sanseverino W."/>
            <person name="Barakat M."/>
            <person name="Ortet P."/>
            <person name="Marechal E."/>
            <person name="Cagnac O."/>
            <person name="Amato A."/>
        </authorList>
    </citation>
    <scope>NUCLEOTIDE SEQUENCE [LARGE SCALE GENOMIC DNA]</scope>
</reference>
<dbReference type="PANTHER" id="PTHR17408:SF0">
    <property type="entry name" value="HISTONE RNA HAIRPIN-BINDING PROTEIN"/>
    <property type="match status" value="1"/>
</dbReference>
<feature type="region of interest" description="Disordered" evidence="3">
    <location>
        <begin position="277"/>
        <end position="315"/>
    </location>
</feature>
<comment type="caution">
    <text evidence="5">The sequence shown here is derived from an EMBL/GenBank/DDBJ whole genome shotgun (WGS) entry which is preliminary data.</text>
</comment>
<dbReference type="GO" id="GO:0051028">
    <property type="term" value="P:mRNA transport"/>
    <property type="evidence" value="ECO:0007669"/>
    <property type="project" value="TreeGrafter"/>
</dbReference>
<dbReference type="GO" id="GO:0006398">
    <property type="term" value="P:mRNA 3'-end processing by stem-loop binding and cleavage"/>
    <property type="evidence" value="ECO:0007669"/>
    <property type="project" value="TreeGrafter"/>
</dbReference>
<evidence type="ECO:0000256" key="3">
    <source>
        <dbReference type="SAM" id="MobiDB-lite"/>
    </source>
</evidence>
<dbReference type="GO" id="GO:0071204">
    <property type="term" value="C:histone pre-mRNA 3'end processing complex"/>
    <property type="evidence" value="ECO:0007669"/>
    <property type="project" value="TreeGrafter"/>
</dbReference>
<feature type="region of interest" description="Disordered" evidence="3">
    <location>
        <begin position="47"/>
        <end position="146"/>
    </location>
</feature>
<dbReference type="GO" id="GO:0071207">
    <property type="term" value="F:histone pre-mRNA stem-loop binding"/>
    <property type="evidence" value="ECO:0007669"/>
    <property type="project" value="TreeGrafter"/>
</dbReference>
<dbReference type="AlphaFoldDB" id="A0A2R5GEL1"/>
<keyword evidence="2" id="KW-0694">RNA-binding</keyword>
<feature type="region of interest" description="Disordered" evidence="3">
    <location>
        <begin position="180"/>
        <end position="200"/>
    </location>
</feature>
<dbReference type="Gene3D" id="1.10.8.1120">
    <property type="entry name" value="Histone RNA hairpin-binding protein RNA-binding domain"/>
    <property type="match status" value="1"/>
</dbReference>
<dbReference type="Proteomes" id="UP000241890">
    <property type="component" value="Unassembled WGS sequence"/>
</dbReference>
<dbReference type="InterPro" id="IPR026502">
    <property type="entry name" value="SLBP1/SLBP2"/>
</dbReference>
<dbReference type="Pfam" id="PF15247">
    <property type="entry name" value="SLBP_RNA_bind"/>
    <property type="match status" value="1"/>
</dbReference>
<organism evidence="5 6">
    <name type="scientific">Hondaea fermentalgiana</name>
    <dbReference type="NCBI Taxonomy" id="2315210"/>
    <lineage>
        <taxon>Eukaryota</taxon>
        <taxon>Sar</taxon>
        <taxon>Stramenopiles</taxon>
        <taxon>Bigyra</taxon>
        <taxon>Labyrinthulomycetes</taxon>
        <taxon>Thraustochytrida</taxon>
        <taxon>Thraustochytriidae</taxon>
        <taxon>Hondaea</taxon>
    </lineage>
</organism>
<dbReference type="GO" id="GO:0003729">
    <property type="term" value="F:mRNA binding"/>
    <property type="evidence" value="ECO:0007669"/>
    <property type="project" value="InterPro"/>
</dbReference>
<dbReference type="InParanoid" id="A0A2R5GEL1"/>
<dbReference type="OrthoDB" id="265795at2759"/>
<feature type="domain" description="Histone RNA hairpin-binding protein RNA-binding" evidence="4">
    <location>
        <begin position="206"/>
        <end position="275"/>
    </location>
</feature>
<evidence type="ECO:0000259" key="4">
    <source>
        <dbReference type="Pfam" id="PF15247"/>
    </source>
</evidence>
<evidence type="ECO:0000313" key="6">
    <source>
        <dbReference type="Proteomes" id="UP000241890"/>
    </source>
</evidence>
<gene>
    <name evidence="5" type="ORF">FCC1311_052272</name>
</gene>
<evidence type="ECO:0000256" key="2">
    <source>
        <dbReference type="ARBA" id="ARBA00022884"/>
    </source>
</evidence>
<keyword evidence="6" id="KW-1185">Reference proteome</keyword>
<sequence length="315" mass="34610">MSWADVVVSKEQRVRKQAVPVELLDTLDDSKDGINLMLKQHSLLAKQRGERSVNVLGPESKKSHTQDSESASTPTTFGSSWRDVLAADSGMRKRGASEISRAVSQGKAPVGPESLAVPKTARNSPFRKQGKTDGSPHGGPVSRPPQLVLPDAHVALASSSWADEVDGEDLASEVESWMGLSASGSETDRLSHPSQLPKQPVEELTPARIAQREKQISFGKATDGYKNYVLKVKIEDRGEDTRKYPVTPRTDEKISKRSFDYKLKKWRRALHRWDPVPVPKRIKSSPLQKKMTLPSSPKTDALLPDATLPPSLTLA</sequence>
<evidence type="ECO:0000256" key="1">
    <source>
        <dbReference type="ARBA" id="ARBA00006151"/>
    </source>
</evidence>
<accession>A0A2R5GEL1</accession>
<evidence type="ECO:0000313" key="5">
    <source>
        <dbReference type="EMBL" id="GBG29005.1"/>
    </source>
</evidence>
<dbReference type="InterPro" id="IPR038294">
    <property type="entry name" value="SLBP_RNA_bind_sf"/>
</dbReference>